<name>A0A7S2PKM7_9STRA</name>
<dbReference type="EMBL" id="HBGZ01015382">
    <property type="protein sequence ID" value="CAD9602921.1"/>
    <property type="molecule type" value="Transcribed_RNA"/>
</dbReference>
<protein>
    <recommendedName>
        <fullName evidence="2">SnoaL-like domain-containing protein</fullName>
    </recommendedName>
</protein>
<evidence type="ECO:0008006" key="2">
    <source>
        <dbReference type="Google" id="ProtNLM"/>
    </source>
</evidence>
<sequence length="182" mass="21304">MITSKSSYLRLNDHFFLLLYVIKTMTRTSHNCEEPSSMRKKVMVRRSSSTPVIMTTFEQQYRQYLSMFDGEKKDGQAANRARESFNAIYHGNVQSTEYGGYPINRSQIEHLHKIHLSLGSKITLIHFREEGLQVVDVKFQVVNKQENTIVHNILTLEDNKIIKVQTREDYDEEMLDFLLQLA</sequence>
<proteinExistence type="predicted"/>
<evidence type="ECO:0000313" key="1">
    <source>
        <dbReference type="EMBL" id="CAD9602921.1"/>
    </source>
</evidence>
<accession>A0A7S2PKM7</accession>
<gene>
    <name evidence="1" type="ORF">SMAR0320_LOCUS10981</name>
</gene>
<reference evidence="1" key="1">
    <citation type="submission" date="2021-01" db="EMBL/GenBank/DDBJ databases">
        <authorList>
            <person name="Corre E."/>
            <person name="Pelletier E."/>
            <person name="Niang G."/>
            <person name="Scheremetjew M."/>
            <person name="Finn R."/>
            <person name="Kale V."/>
            <person name="Holt S."/>
            <person name="Cochrane G."/>
            <person name="Meng A."/>
            <person name="Brown T."/>
            <person name="Cohen L."/>
        </authorList>
    </citation>
    <scope>NUCLEOTIDE SEQUENCE</scope>
    <source>
        <strain evidence="1">SM1012Den-03</strain>
    </source>
</reference>
<dbReference type="AlphaFoldDB" id="A0A7S2PKM7"/>
<organism evidence="1">
    <name type="scientific">Skeletonema marinoi</name>
    <dbReference type="NCBI Taxonomy" id="267567"/>
    <lineage>
        <taxon>Eukaryota</taxon>
        <taxon>Sar</taxon>
        <taxon>Stramenopiles</taxon>
        <taxon>Ochrophyta</taxon>
        <taxon>Bacillariophyta</taxon>
        <taxon>Coscinodiscophyceae</taxon>
        <taxon>Thalassiosirophycidae</taxon>
        <taxon>Thalassiosirales</taxon>
        <taxon>Skeletonemataceae</taxon>
        <taxon>Skeletonema</taxon>
        <taxon>Skeletonema marinoi-dohrnii complex</taxon>
    </lineage>
</organism>